<sequence>MLPDQCVMSQPAIDLLSSGHVCLCEVSKTCYIIAFAHLNGSRDIPHEPDEVIVTWTHIYGCLDRACYKLQIVIPCTQGYGTCKKPPVYYGIVRIPRTCDTVLDSTVFQVDYDVVSAAI</sequence>
<evidence type="ECO:0000313" key="2">
    <source>
        <dbReference type="Proteomes" id="UP000182985"/>
    </source>
</evidence>
<name>A0A1J6I487_9HYPH</name>
<proteinExistence type="predicted"/>
<dbReference type="EMBL" id="MOEC01000008">
    <property type="protein sequence ID" value="OIS93706.1"/>
    <property type="molecule type" value="Genomic_DNA"/>
</dbReference>
<comment type="caution">
    <text evidence="1">The sequence shown here is derived from an EMBL/GenBank/DDBJ whole genome shotgun (WGS) entry which is preliminary data.</text>
</comment>
<reference evidence="1 2" key="1">
    <citation type="submission" date="2016-10" db="EMBL/GenBank/DDBJ databases">
        <title>The Draft Genome Sequence of the Potato Rhizosphere Bacteria Ochrobactrum sp. IPA7.2.</title>
        <authorList>
            <person name="Gogoleva N.E."/>
            <person name="Khlopko Y.A."/>
            <person name="Burygin G.L."/>
            <person name="Plotnikov A.O."/>
        </authorList>
    </citation>
    <scope>NUCLEOTIDE SEQUENCE [LARGE SCALE GENOMIC DNA]</scope>
    <source>
        <strain evidence="1 2">IPA7.2</strain>
    </source>
</reference>
<dbReference type="Proteomes" id="UP000182985">
    <property type="component" value="Unassembled WGS sequence"/>
</dbReference>
<accession>A0A1J6I487</accession>
<gene>
    <name evidence="1" type="ORF">BLA27_10410</name>
</gene>
<organism evidence="1 2">
    <name type="scientific">Brucella cytisi</name>
    <dbReference type="NCBI Taxonomy" id="407152"/>
    <lineage>
        <taxon>Bacteria</taxon>
        <taxon>Pseudomonadati</taxon>
        <taxon>Pseudomonadota</taxon>
        <taxon>Alphaproteobacteria</taxon>
        <taxon>Hyphomicrobiales</taxon>
        <taxon>Brucellaceae</taxon>
        <taxon>Brucella/Ochrobactrum group</taxon>
        <taxon>Brucella</taxon>
    </lineage>
</organism>
<dbReference type="AlphaFoldDB" id="A0A1J6I487"/>
<keyword evidence="2" id="KW-1185">Reference proteome</keyword>
<evidence type="ECO:0000313" key="1">
    <source>
        <dbReference type="EMBL" id="OIS93706.1"/>
    </source>
</evidence>
<protein>
    <submittedName>
        <fullName evidence="1">Uncharacterized protein</fullName>
    </submittedName>
</protein>